<accession>A0A4Q7MHF4</accession>
<reference evidence="2 3" key="1">
    <citation type="submission" date="2019-02" db="EMBL/GenBank/DDBJ databases">
        <title>Genomic Encyclopedia of Type Strains, Phase IV (KMG-IV): sequencing the most valuable type-strain genomes for metagenomic binning, comparative biology and taxonomic classification.</title>
        <authorList>
            <person name="Goeker M."/>
        </authorList>
    </citation>
    <scope>NUCLEOTIDE SEQUENCE [LARGE SCALE GENOMIC DNA]</scope>
    <source>
        <strain evidence="2 3">DSM 43045</strain>
    </source>
</reference>
<feature type="transmembrane region" description="Helical" evidence="1">
    <location>
        <begin position="12"/>
        <end position="29"/>
    </location>
</feature>
<dbReference type="Proteomes" id="UP000293289">
    <property type="component" value="Unassembled WGS sequence"/>
</dbReference>
<evidence type="ECO:0000313" key="3">
    <source>
        <dbReference type="Proteomes" id="UP000293289"/>
    </source>
</evidence>
<comment type="caution">
    <text evidence="2">The sequence shown here is derived from an EMBL/GenBank/DDBJ whole genome shotgun (WGS) entry which is preliminary data.</text>
</comment>
<name>A0A4Q7MHF4_9MICO</name>
<keyword evidence="1" id="KW-1133">Transmembrane helix</keyword>
<feature type="transmembrane region" description="Helical" evidence="1">
    <location>
        <begin position="119"/>
        <end position="140"/>
    </location>
</feature>
<feature type="transmembrane region" description="Helical" evidence="1">
    <location>
        <begin position="94"/>
        <end position="113"/>
    </location>
</feature>
<evidence type="ECO:0000256" key="1">
    <source>
        <dbReference type="SAM" id="Phobius"/>
    </source>
</evidence>
<dbReference type="AlphaFoldDB" id="A0A4Q7MHF4"/>
<gene>
    <name evidence="2" type="ORF">EV187_0032</name>
</gene>
<dbReference type="EMBL" id="SGWY01000001">
    <property type="protein sequence ID" value="RZS67611.1"/>
    <property type="molecule type" value="Genomic_DNA"/>
</dbReference>
<organism evidence="2 3">
    <name type="scientific">Agromyces ramosus</name>
    <dbReference type="NCBI Taxonomy" id="33879"/>
    <lineage>
        <taxon>Bacteria</taxon>
        <taxon>Bacillati</taxon>
        <taxon>Actinomycetota</taxon>
        <taxon>Actinomycetes</taxon>
        <taxon>Micrococcales</taxon>
        <taxon>Microbacteriaceae</taxon>
        <taxon>Agromyces</taxon>
    </lineage>
</organism>
<proteinExistence type="predicted"/>
<keyword evidence="1" id="KW-0472">Membrane</keyword>
<sequence>MPRVVTVARTLWILSFVLGGAAVFIAFISRDTLITELTETIGRLAPGYSEDDVSALVDLVYWVSIAGLGLVITIEAVLLAFVMNRRGGARWVQLPVLVLQTGVVLVASAFITVGDWGALVELLLLAGLALAVVGWVLCLVAPAHRWFRMKDEAQLAAFD</sequence>
<evidence type="ECO:0000313" key="2">
    <source>
        <dbReference type="EMBL" id="RZS67611.1"/>
    </source>
</evidence>
<feature type="transmembrane region" description="Helical" evidence="1">
    <location>
        <begin position="59"/>
        <end position="82"/>
    </location>
</feature>
<keyword evidence="3" id="KW-1185">Reference proteome</keyword>
<keyword evidence="1" id="KW-0812">Transmembrane</keyword>
<protein>
    <submittedName>
        <fullName evidence="2">Uncharacterized protein</fullName>
    </submittedName>
</protein>